<feature type="domain" description="Type I restriction modification DNA specificity" evidence="5">
    <location>
        <begin position="113"/>
        <end position="275"/>
    </location>
</feature>
<proteinExistence type="inferred from homology"/>
<dbReference type="Pfam" id="PF01420">
    <property type="entry name" value="Methylase_S"/>
    <property type="match status" value="1"/>
</dbReference>
<evidence type="ECO:0000256" key="2">
    <source>
        <dbReference type="ARBA" id="ARBA00022747"/>
    </source>
</evidence>
<sequence>MLSELDAGIASLKKAETQLKTYRQAVLKKAFEGELTKGWRAQQSDLPTAEALLEQIKEERAQHHAQQLADWAQAVKAWEAKGKEGKKPAKPKKPKEVAPLSEEELKQLPNLPEGWGWMKMGNLVKKIQIGPFGSQLHKHDYVEQGIPIINPKHIKDGYIFPSECITKAKVDSLPQYILNMNDIILGRRGEMGRAALISSKENGWFCGTGSLYIRFTNFFEAKLYALILGERRVIHYLEKKGSGTTMTNLNLGILNNLPIQVIPLPEQHQIVQEIESRLSVCDQVEASIQTGLAKAEALRQSILKKAFEGRLLSDAELATCKNEKDWAPASTLLAQIEAEKAEAEAKAPKKTPKRTKKKKSVK</sequence>
<dbReference type="SUPFAM" id="SSF116734">
    <property type="entry name" value="DNA methylase specificity domain"/>
    <property type="match status" value="1"/>
</dbReference>
<comment type="similarity">
    <text evidence="1">Belongs to the type-I restriction system S methylase family.</text>
</comment>
<dbReference type="GO" id="GO:0009307">
    <property type="term" value="P:DNA restriction-modification system"/>
    <property type="evidence" value="ECO:0007669"/>
    <property type="project" value="UniProtKB-KW"/>
</dbReference>
<keyword evidence="3" id="KW-0238">DNA-binding</keyword>
<reference evidence="6 7" key="1">
    <citation type="submission" date="2007-01" db="EMBL/GenBank/DDBJ databases">
        <authorList>
            <person name="Haygood M."/>
            <person name="Podell S."/>
            <person name="Anderson C."/>
            <person name="Hopkinson B."/>
            <person name="Roe K."/>
            <person name="Barbeau K."/>
            <person name="Gaasterland T."/>
            <person name="Ferriera S."/>
            <person name="Johnson J."/>
            <person name="Kravitz S."/>
            <person name="Beeson K."/>
            <person name="Sutton G."/>
            <person name="Rogers Y.-H."/>
            <person name="Friedman R."/>
            <person name="Frazier M."/>
            <person name="Venter J.C."/>
        </authorList>
    </citation>
    <scope>NUCLEOTIDE SEQUENCE [LARGE SCALE GENOMIC DNA]</scope>
    <source>
        <strain evidence="6 7">ATCC 23134</strain>
    </source>
</reference>
<dbReference type="AlphaFoldDB" id="A2A0M9"/>
<evidence type="ECO:0000256" key="3">
    <source>
        <dbReference type="ARBA" id="ARBA00023125"/>
    </source>
</evidence>
<keyword evidence="2" id="KW-0680">Restriction system</keyword>
<dbReference type="GO" id="GO:0003677">
    <property type="term" value="F:DNA binding"/>
    <property type="evidence" value="ECO:0007669"/>
    <property type="project" value="UniProtKB-KW"/>
</dbReference>
<gene>
    <name evidence="6" type="ORF">M23134_05930</name>
</gene>
<evidence type="ECO:0000256" key="1">
    <source>
        <dbReference type="ARBA" id="ARBA00010923"/>
    </source>
</evidence>
<evidence type="ECO:0000256" key="4">
    <source>
        <dbReference type="SAM" id="MobiDB-lite"/>
    </source>
</evidence>
<dbReference type="InterPro" id="IPR051212">
    <property type="entry name" value="Type-I_RE_S_subunit"/>
</dbReference>
<feature type="compositionally biased region" description="Basic residues" evidence="4">
    <location>
        <begin position="348"/>
        <end position="362"/>
    </location>
</feature>
<dbReference type="Proteomes" id="UP000004095">
    <property type="component" value="Unassembled WGS sequence"/>
</dbReference>
<dbReference type="PANTHER" id="PTHR43140:SF1">
    <property type="entry name" value="TYPE I RESTRICTION ENZYME ECOKI SPECIFICITY SUBUNIT"/>
    <property type="match status" value="1"/>
</dbReference>
<organism evidence="6 7">
    <name type="scientific">Microscilla marina ATCC 23134</name>
    <dbReference type="NCBI Taxonomy" id="313606"/>
    <lineage>
        <taxon>Bacteria</taxon>
        <taxon>Pseudomonadati</taxon>
        <taxon>Bacteroidota</taxon>
        <taxon>Cytophagia</taxon>
        <taxon>Cytophagales</taxon>
        <taxon>Microscillaceae</taxon>
        <taxon>Microscilla</taxon>
    </lineage>
</organism>
<dbReference type="eggNOG" id="COG0732">
    <property type="taxonomic scope" value="Bacteria"/>
</dbReference>
<dbReference type="InterPro" id="IPR000055">
    <property type="entry name" value="Restrct_endonuc_typeI_TRD"/>
</dbReference>
<dbReference type="EMBL" id="AAWS01000121">
    <property type="protein sequence ID" value="EAY23809.1"/>
    <property type="molecule type" value="Genomic_DNA"/>
</dbReference>
<evidence type="ECO:0000259" key="5">
    <source>
        <dbReference type="Pfam" id="PF01420"/>
    </source>
</evidence>
<dbReference type="Gene3D" id="3.90.220.20">
    <property type="entry name" value="DNA methylase specificity domains"/>
    <property type="match status" value="1"/>
</dbReference>
<feature type="region of interest" description="Disordered" evidence="4">
    <location>
        <begin position="340"/>
        <end position="362"/>
    </location>
</feature>
<protein>
    <submittedName>
        <fullName evidence="6">Type I restriction-modification system specificity subunit</fullName>
    </submittedName>
</protein>
<feature type="region of interest" description="Disordered" evidence="4">
    <location>
        <begin position="81"/>
        <end position="100"/>
    </location>
</feature>
<comment type="caution">
    <text evidence="6">The sequence shown here is derived from an EMBL/GenBank/DDBJ whole genome shotgun (WGS) entry which is preliminary data.</text>
</comment>
<keyword evidence="7" id="KW-1185">Reference proteome</keyword>
<dbReference type="InterPro" id="IPR044946">
    <property type="entry name" value="Restrct_endonuc_typeI_TRD_sf"/>
</dbReference>
<name>A2A0M9_MICM2</name>
<dbReference type="PANTHER" id="PTHR43140">
    <property type="entry name" value="TYPE-1 RESTRICTION ENZYME ECOKI SPECIFICITY PROTEIN"/>
    <property type="match status" value="1"/>
</dbReference>
<evidence type="ECO:0000313" key="7">
    <source>
        <dbReference type="Proteomes" id="UP000004095"/>
    </source>
</evidence>
<accession>A2A0M9</accession>
<evidence type="ECO:0000313" key="6">
    <source>
        <dbReference type="EMBL" id="EAY23809.1"/>
    </source>
</evidence>